<evidence type="ECO:0000256" key="6">
    <source>
        <dbReference type="ARBA" id="ARBA00022837"/>
    </source>
</evidence>
<keyword evidence="10" id="KW-1185">Reference proteome</keyword>
<dbReference type="AlphaFoldDB" id="A0A1H3BLB5"/>
<dbReference type="InterPro" id="IPR017850">
    <property type="entry name" value="Alkaline_phosphatase_core_sf"/>
</dbReference>
<evidence type="ECO:0000256" key="4">
    <source>
        <dbReference type="ARBA" id="ARBA00022729"/>
    </source>
</evidence>
<keyword evidence="4 7" id="KW-0732">Signal</keyword>
<feature type="chain" id="PRO_5011467522" evidence="7">
    <location>
        <begin position="27"/>
        <end position="525"/>
    </location>
</feature>
<feature type="domain" description="Sulfatase N-terminal" evidence="8">
    <location>
        <begin position="32"/>
        <end position="416"/>
    </location>
</feature>
<keyword evidence="5" id="KW-0378">Hydrolase</keyword>
<comment type="similarity">
    <text evidence="2">Belongs to the sulfatase family.</text>
</comment>
<evidence type="ECO:0000256" key="2">
    <source>
        <dbReference type="ARBA" id="ARBA00008779"/>
    </source>
</evidence>
<organism evidence="9 10">
    <name type="scientific">Lutibacter oricola</name>
    <dbReference type="NCBI Taxonomy" id="762486"/>
    <lineage>
        <taxon>Bacteria</taxon>
        <taxon>Pseudomonadati</taxon>
        <taxon>Bacteroidota</taxon>
        <taxon>Flavobacteriia</taxon>
        <taxon>Flavobacteriales</taxon>
        <taxon>Flavobacteriaceae</taxon>
        <taxon>Lutibacter</taxon>
    </lineage>
</organism>
<evidence type="ECO:0000256" key="5">
    <source>
        <dbReference type="ARBA" id="ARBA00022801"/>
    </source>
</evidence>
<sequence>MTKKTLFKISILVVLTLLFSANNSVAQNSKKPNVLLIMLDDLNDYVGFLGGHPQVQTPNMDALAKESVIFTNAHTNAPICAPSRASMLTGIYPHESKNFWFSKWTQNNILKNSKTLMQFMSDNGYETYGTGKLMHDRVKSEWNEYGVENDFGPYAFDGKKAARHPSVPKEYYQNKNDGLYSSLADVPNVPASNKVKGYKGWYDIKNRKHFKYVNDDNRDLLSDEKSANWAVSKITELENKSNSSPFFMAVGFVRPHTPLVAPQKYFDKYPLESLQLPKIKENDFEDTYYRSTFKWTPAWAKHYEELKASYTNFDDGLRAYLQAYLACVSFADDQVGKVITALKNSKLNNNTIVILVSDHGYNQGEKEFIYKNNLWEETTRIPMLIRSPEFKKNGGKKVKNPVSLIDVYPTIADLCNIKVRNLKNENGKLLSGFSMKPFLEDPENGKWNGPNVALTVVRGNFKSNEPNGQSYSVRSKNYRYIRYVNGKEELYNHTSDTYEWTNLAKNPTYKKVKKKLKKELDNLLK</sequence>
<dbReference type="SUPFAM" id="SSF53649">
    <property type="entry name" value="Alkaline phosphatase-like"/>
    <property type="match status" value="1"/>
</dbReference>
<dbReference type="OrthoDB" id="9763552at2"/>
<dbReference type="GO" id="GO:0004423">
    <property type="term" value="F:iduronate-2-sulfatase activity"/>
    <property type="evidence" value="ECO:0007669"/>
    <property type="project" value="InterPro"/>
</dbReference>
<comment type="cofactor">
    <cofactor evidence="1">
        <name>Ca(2+)</name>
        <dbReference type="ChEBI" id="CHEBI:29108"/>
    </cofactor>
</comment>
<keyword evidence="3" id="KW-0479">Metal-binding</keyword>
<accession>A0A1H3BLB5</accession>
<proteinExistence type="inferred from homology"/>
<evidence type="ECO:0000256" key="3">
    <source>
        <dbReference type="ARBA" id="ARBA00022723"/>
    </source>
</evidence>
<dbReference type="Proteomes" id="UP000199595">
    <property type="component" value="Unassembled WGS sequence"/>
</dbReference>
<evidence type="ECO:0000313" key="10">
    <source>
        <dbReference type="Proteomes" id="UP000199595"/>
    </source>
</evidence>
<protein>
    <submittedName>
        <fullName evidence="9">Iduronate 2-sulfatase</fullName>
    </submittedName>
</protein>
<keyword evidence="6" id="KW-0106">Calcium</keyword>
<evidence type="ECO:0000256" key="7">
    <source>
        <dbReference type="SAM" id="SignalP"/>
    </source>
</evidence>
<dbReference type="Pfam" id="PF00884">
    <property type="entry name" value="Sulfatase"/>
    <property type="match status" value="1"/>
</dbReference>
<gene>
    <name evidence="9" type="ORF">SAMN05444411_105151</name>
</gene>
<feature type="signal peptide" evidence="7">
    <location>
        <begin position="1"/>
        <end position="26"/>
    </location>
</feature>
<evidence type="ECO:0000256" key="1">
    <source>
        <dbReference type="ARBA" id="ARBA00001913"/>
    </source>
</evidence>
<dbReference type="GO" id="GO:0005737">
    <property type="term" value="C:cytoplasm"/>
    <property type="evidence" value="ECO:0007669"/>
    <property type="project" value="TreeGrafter"/>
</dbReference>
<dbReference type="PROSITE" id="PS00523">
    <property type="entry name" value="SULFATASE_1"/>
    <property type="match status" value="1"/>
</dbReference>
<name>A0A1H3BLB5_9FLAO</name>
<dbReference type="GO" id="GO:0046872">
    <property type="term" value="F:metal ion binding"/>
    <property type="evidence" value="ECO:0007669"/>
    <property type="project" value="UniProtKB-KW"/>
</dbReference>
<evidence type="ECO:0000313" key="9">
    <source>
        <dbReference type="EMBL" id="SDX42551.1"/>
    </source>
</evidence>
<dbReference type="STRING" id="762486.SAMN05444411_105151"/>
<dbReference type="CDD" id="cd16030">
    <property type="entry name" value="iduronate-2-sulfatase"/>
    <property type="match status" value="1"/>
</dbReference>
<reference evidence="9 10" key="1">
    <citation type="submission" date="2016-10" db="EMBL/GenBank/DDBJ databases">
        <authorList>
            <person name="de Groot N.N."/>
        </authorList>
    </citation>
    <scope>NUCLEOTIDE SEQUENCE [LARGE SCALE GENOMIC DNA]</scope>
    <source>
        <strain evidence="9 10">DSM 24956</strain>
    </source>
</reference>
<evidence type="ECO:0000259" key="8">
    <source>
        <dbReference type="Pfam" id="PF00884"/>
    </source>
</evidence>
<dbReference type="EMBL" id="FNNJ01000005">
    <property type="protein sequence ID" value="SDX42551.1"/>
    <property type="molecule type" value="Genomic_DNA"/>
</dbReference>
<dbReference type="PANTHER" id="PTHR45953:SF1">
    <property type="entry name" value="IDURONATE 2-SULFATASE"/>
    <property type="match status" value="1"/>
</dbReference>
<dbReference type="PANTHER" id="PTHR45953">
    <property type="entry name" value="IDURONATE 2-SULFATASE"/>
    <property type="match status" value="1"/>
</dbReference>
<dbReference type="InterPro" id="IPR024607">
    <property type="entry name" value="Sulfatase_CS"/>
</dbReference>
<dbReference type="InterPro" id="IPR000917">
    <property type="entry name" value="Sulfatase_N"/>
</dbReference>
<dbReference type="RefSeq" id="WP_090123414.1">
    <property type="nucleotide sequence ID" value="NZ_FNNJ01000005.1"/>
</dbReference>
<dbReference type="Gene3D" id="3.40.720.10">
    <property type="entry name" value="Alkaline Phosphatase, subunit A"/>
    <property type="match status" value="1"/>
</dbReference>
<dbReference type="InterPro" id="IPR035874">
    <property type="entry name" value="IDS"/>
</dbReference>